<organism evidence="1 2">
    <name type="scientific">Acetatifactor muris</name>
    <dbReference type="NCBI Taxonomy" id="879566"/>
    <lineage>
        <taxon>Bacteria</taxon>
        <taxon>Bacillati</taxon>
        <taxon>Bacillota</taxon>
        <taxon>Clostridia</taxon>
        <taxon>Lachnospirales</taxon>
        <taxon>Lachnospiraceae</taxon>
        <taxon>Acetatifactor</taxon>
    </lineage>
</organism>
<dbReference type="EMBL" id="OFSM01000062">
    <property type="protein sequence ID" value="SOY32660.1"/>
    <property type="molecule type" value="Genomic_DNA"/>
</dbReference>
<gene>
    <name evidence="1" type="ORF">AMURIS_05426</name>
</gene>
<evidence type="ECO:0000313" key="1">
    <source>
        <dbReference type="EMBL" id="SOY32660.1"/>
    </source>
</evidence>
<reference evidence="1 2" key="1">
    <citation type="submission" date="2018-01" db="EMBL/GenBank/DDBJ databases">
        <authorList>
            <person name="Gaut B.S."/>
            <person name="Morton B.R."/>
            <person name="Clegg M.T."/>
            <person name="Duvall M.R."/>
        </authorList>
    </citation>
    <scope>NUCLEOTIDE SEQUENCE [LARGE SCALE GENOMIC DNA]</scope>
    <source>
        <strain evidence="1">GP69</strain>
    </source>
</reference>
<protein>
    <submittedName>
        <fullName evidence="1">Uncharacterized protein</fullName>
    </submittedName>
</protein>
<sequence>MLLSCNFYGKTFPLTKLKEEKYINETIFIPNGEKQNITVGFSKKDFKNHKGVSGLKYYLVIMYLRKHLQTFGEVYLTLNNLLEECGYSTRSHNKSIYSDFREIIKTELINNGYVTCNVDIFTINPTEMFSLQLSEKKNIFYTKDNFVQFSISEYEKISNSNSKINKSVLVGVYLFIKQYIMDYPSDTISPPRISFPSKQQIKKGIGISSFTTIENAISLLAEMKMIYIRTDMFVENTEEENIYVPTRNVFALDVEELNGDAILIELERIYGKKVYNRNDVPGKVRYLEKQKG</sequence>
<dbReference type="AlphaFoldDB" id="A0A2K4ZQB4"/>
<keyword evidence="2" id="KW-1185">Reference proteome</keyword>
<proteinExistence type="predicted"/>
<evidence type="ECO:0000313" key="2">
    <source>
        <dbReference type="Proteomes" id="UP000236311"/>
    </source>
</evidence>
<accession>A0A2K4ZQB4</accession>
<name>A0A2K4ZQB4_9FIRM</name>
<dbReference type="Proteomes" id="UP000236311">
    <property type="component" value="Unassembled WGS sequence"/>
</dbReference>